<gene>
    <name evidence="2" type="ORF">H9966_00425</name>
</gene>
<reference evidence="2" key="2">
    <citation type="submission" date="2021-04" db="EMBL/GenBank/DDBJ databases">
        <authorList>
            <person name="Gilroy R."/>
        </authorList>
    </citation>
    <scope>NUCLEOTIDE SEQUENCE</scope>
    <source>
        <strain evidence="2">ChiHecec3B27-8219</strain>
    </source>
</reference>
<dbReference type="PIRSF" id="PIRSF016702">
    <property type="entry name" value="DNA_bp_PD1"/>
    <property type="match status" value="1"/>
</dbReference>
<protein>
    <submittedName>
        <fullName evidence="2">DNA-binding protein</fullName>
    </submittedName>
</protein>
<dbReference type="CDD" id="cd11378">
    <property type="entry name" value="DUF296"/>
    <property type="match status" value="1"/>
</dbReference>
<sequence length="158" mass="17785">MITFADENLSNDQEMKYEYKQAGNRQYIVSISNGEELMNALTAFCQERNVTLGAITGIGAIDEMTLRFFNPTTKQYEDRKFEEQMEIANLTGNVSTLNGETYLHVHVTLGRADFTALAGHLLSARVHGAGEFIVEDLQGRLERSYSDEVGLNLYDFSK</sequence>
<dbReference type="InterPro" id="IPR025707">
    <property type="entry name" value="DNA_bp_PD1"/>
</dbReference>
<keyword evidence="2" id="KW-0238">DNA-binding</keyword>
<dbReference type="GO" id="GO:0003677">
    <property type="term" value="F:DNA binding"/>
    <property type="evidence" value="ECO:0007669"/>
    <property type="project" value="UniProtKB-KW"/>
</dbReference>
<dbReference type="SUPFAM" id="SSF117856">
    <property type="entry name" value="AF0104/ALDC/Ptd012-like"/>
    <property type="match status" value="1"/>
</dbReference>
<name>A0A9D2JWC3_9BACT</name>
<dbReference type="Gene3D" id="3.30.1330.80">
    <property type="entry name" value="Hypothetical protein, similar to alpha- acetolactate decarboxylase, domain 2"/>
    <property type="match status" value="1"/>
</dbReference>
<dbReference type="AlphaFoldDB" id="A0A9D2JWC3"/>
<evidence type="ECO:0000313" key="2">
    <source>
        <dbReference type="EMBL" id="HIZ68349.1"/>
    </source>
</evidence>
<dbReference type="PROSITE" id="PS51742">
    <property type="entry name" value="PPC"/>
    <property type="match status" value="1"/>
</dbReference>
<dbReference type="EMBL" id="DXBE01000005">
    <property type="protein sequence ID" value="HIZ68349.1"/>
    <property type="molecule type" value="Genomic_DNA"/>
</dbReference>
<dbReference type="Proteomes" id="UP000824055">
    <property type="component" value="Unassembled WGS sequence"/>
</dbReference>
<dbReference type="PANTHER" id="PTHR34988:SF1">
    <property type="entry name" value="DNA-BINDING PROTEIN"/>
    <property type="match status" value="1"/>
</dbReference>
<accession>A0A9D2JWC3</accession>
<evidence type="ECO:0000259" key="1">
    <source>
        <dbReference type="PROSITE" id="PS51742"/>
    </source>
</evidence>
<reference evidence="2" key="1">
    <citation type="journal article" date="2021" name="PeerJ">
        <title>Extensive microbial diversity within the chicken gut microbiome revealed by metagenomics and culture.</title>
        <authorList>
            <person name="Gilroy R."/>
            <person name="Ravi A."/>
            <person name="Getino M."/>
            <person name="Pursley I."/>
            <person name="Horton D.L."/>
            <person name="Alikhan N.F."/>
            <person name="Baker D."/>
            <person name="Gharbi K."/>
            <person name="Hall N."/>
            <person name="Watson M."/>
            <person name="Adriaenssens E.M."/>
            <person name="Foster-Nyarko E."/>
            <person name="Jarju S."/>
            <person name="Secka A."/>
            <person name="Antonio M."/>
            <person name="Oren A."/>
            <person name="Chaudhuri R.R."/>
            <person name="La Ragione R."/>
            <person name="Hildebrand F."/>
            <person name="Pallen M.J."/>
        </authorList>
    </citation>
    <scope>NUCLEOTIDE SEQUENCE</scope>
    <source>
        <strain evidence="2">ChiHecec3B27-8219</strain>
    </source>
</reference>
<proteinExistence type="predicted"/>
<organism evidence="2 3">
    <name type="scientific">Candidatus Prevotella avicola</name>
    <dbReference type="NCBI Taxonomy" id="2838738"/>
    <lineage>
        <taxon>Bacteria</taxon>
        <taxon>Pseudomonadati</taxon>
        <taxon>Bacteroidota</taxon>
        <taxon>Bacteroidia</taxon>
        <taxon>Bacteroidales</taxon>
        <taxon>Prevotellaceae</taxon>
        <taxon>Prevotella</taxon>
    </lineage>
</organism>
<dbReference type="Pfam" id="PF03479">
    <property type="entry name" value="PCC"/>
    <property type="match status" value="1"/>
</dbReference>
<dbReference type="PANTHER" id="PTHR34988">
    <property type="entry name" value="PROTEIN, PUTATIVE-RELATED"/>
    <property type="match status" value="1"/>
</dbReference>
<evidence type="ECO:0000313" key="3">
    <source>
        <dbReference type="Proteomes" id="UP000824055"/>
    </source>
</evidence>
<comment type="caution">
    <text evidence="2">The sequence shown here is derived from an EMBL/GenBank/DDBJ whole genome shotgun (WGS) entry which is preliminary data.</text>
</comment>
<feature type="domain" description="PPC" evidence="1">
    <location>
        <begin position="20"/>
        <end position="157"/>
    </location>
</feature>
<dbReference type="InterPro" id="IPR005175">
    <property type="entry name" value="PPC_dom"/>
</dbReference>